<proteinExistence type="predicted"/>
<dbReference type="SUPFAM" id="SSF63825">
    <property type="entry name" value="YWTD domain"/>
    <property type="match status" value="1"/>
</dbReference>
<evidence type="ECO:0000313" key="2">
    <source>
        <dbReference type="EMBL" id="NYH84146.1"/>
    </source>
</evidence>
<dbReference type="SUPFAM" id="SSF69322">
    <property type="entry name" value="Tricorn protease domain 2"/>
    <property type="match status" value="1"/>
</dbReference>
<organism evidence="2 3">
    <name type="scientific">Actinopolymorpha cephalotaxi</name>
    <dbReference type="NCBI Taxonomy" id="504797"/>
    <lineage>
        <taxon>Bacteria</taxon>
        <taxon>Bacillati</taxon>
        <taxon>Actinomycetota</taxon>
        <taxon>Actinomycetes</taxon>
        <taxon>Propionibacteriales</taxon>
        <taxon>Actinopolymorphaceae</taxon>
        <taxon>Actinopolymorpha</taxon>
    </lineage>
</organism>
<evidence type="ECO:0000259" key="1">
    <source>
        <dbReference type="Pfam" id="PF13360"/>
    </source>
</evidence>
<evidence type="ECO:0000313" key="3">
    <source>
        <dbReference type="Proteomes" id="UP000533017"/>
    </source>
</evidence>
<accession>A0ABX2S4C3</accession>
<reference evidence="2 3" key="1">
    <citation type="submission" date="2020-07" db="EMBL/GenBank/DDBJ databases">
        <title>Sequencing the genomes of 1000 actinobacteria strains.</title>
        <authorList>
            <person name="Klenk H.-P."/>
        </authorList>
    </citation>
    <scope>NUCLEOTIDE SEQUENCE [LARGE SCALE GENOMIC DNA]</scope>
    <source>
        <strain evidence="2 3">DSM 45117</strain>
    </source>
</reference>
<gene>
    <name evidence="2" type="ORF">FHR37_002997</name>
</gene>
<keyword evidence="3" id="KW-1185">Reference proteome</keyword>
<dbReference type="EMBL" id="JACBZA010000001">
    <property type="protein sequence ID" value="NYH84146.1"/>
    <property type="molecule type" value="Genomic_DNA"/>
</dbReference>
<dbReference type="Pfam" id="PF13360">
    <property type="entry name" value="PQQ_2"/>
    <property type="match status" value="1"/>
</dbReference>
<dbReference type="InterPro" id="IPR002372">
    <property type="entry name" value="PQQ_rpt_dom"/>
</dbReference>
<dbReference type="Proteomes" id="UP000533017">
    <property type="component" value="Unassembled WGS sequence"/>
</dbReference>
<dbReference type="Gene3D" id="2.130.10.10">
    <property type="entry name" value="YVTN repeat-like/Quinoprotein amine dehydrogenase"/>
    <property type="match status" value="2"/>
</dbReference>
<dbReference type="RefSeq" id="WP_175542757.1">
    <property type="nucleotide sequence ID" value="NZ_FOOI01000017.1"/>
</dbReference>
<dbReference type="PANTHER" id="PTHR40274:SF3">
    <property type="entry name" value="VIRGINIAMYCIN B LYASE"/>
    <property type="match status" value="1"/>
</dbReference>
<dbReference type="InterPro" id="IPR051344">
    <property type="entry name" value="Vgb"/>
</dbReference>
<comment type="caution">
    <text evidence="2">The sequence shown here is derived from an EMBL/GenBank/DDBJ whole genome shotgun (WGS) entry which is preliminary data.</text>
</comment>
<dbReference type="InterPro" id="IPR015943">
    <property type="entry name" value="WD40/YVTN_repeat-like_dom_sf"/>
</dbReference>
<dbReference type="PANTHER" id="PTHR40274">
    <property type="entry name" value="VIRGINIAMYCIN B LYASE"/>
    <property type="match status" value="1"/>
</dbReference>
<name>A0ABX2S4C3_9ACTN</name>
<sequence>MGATVLGSNAYVVTRGVVPARLAVIDMSTRTVATTATLPTGEGGWATTVSGGLVYVGMYAVPDLYRYDPATGRVTLIGRLGGTSGYIWALTTAPDGTVYAATYPDGGIWEVKPSTGAFRRIARPVPGAQYARYIAADAANVYASVYSPGRLVSVNRTSGAVRNLSPFGDQPFGPVVVDGDRLVTTFGRQLVTMKKNGSNLRTTELPTNEALIDAIAVAPDGTIYSTTRRSGSVYRYRSGDAGLTLLATPSPNDETRGLFLLPDGRLFGAAGSGGVWWVTPSTRTFTFTDLVSAGLTPGPDRPQSIAYDQDGQVFVGGHWAIDTYKPATGERTRVRVPGEVKAMLVLDHLVYAALYPSTQLIVFDPATQEVRTLATIQTGQERPWNMDYDPQTGLIAVATAPGTGNLTGALALYSPSSGKLDVYPGIMSGESVLSVDTENGIAYLGGDVIGGGDVTPVQSSASVLAFDLTTRRTLWQVRPLAGQRTIQDLTIANGDAYVVDKRDAGVWFRMSLTTLSVVQQGNVGSYGETLLHQGQVFTSVFIGDVFQLGPDLAQQKLVASGLGDQWLTDPQLAPETGWFAWGAQGRDLARIRIDPACGVTAAPRKSRPRFDLDL</sequence>
<protein>
    <submittedName>
        <fullName evidence="2">Sugar lactone lactonase YvrE</fullName>
    </submittedName>
</protein>
<feature type="domain" description="Pyrrolo-quinoline quinone repeat" evidence="1">
    <location>
        <begin position="25"/>
        <end position="237"/>
    </location>
</feature>